<dbReference type="InterPro" id="IPR036388">
    <property type="entry name" value="WH-like_DNA-bd_sf"/>
</dbReference>
<dbReference type="Gene3D" id="1.10.10.10">
    <property type="entry name" value="Winged helix-like DNA-binding domain superfamily/Winged helix DNA-binding domain"/>
    <property type="match status" value="1"/>
</dbReference>
<dbReference type="GO" id="GO:0003700">
    <property type="term" value="F:DNA-binding transcription factor activity"/>
    <property type="evidence" value="ECO:0007669"/>
    <property type="project" value="InterPro"/>
</dbReference>
<dbReference type="PANTHER" id="PTHR46577:SF1">
    <property type="entry name" value="HTH-TYPE TRANSCRIPTIONAL REGULATORY PROTEIN GABR"/>
    <property type="match status" value="1"/>
</dbReference>
<dbReference type="GO" id="GO:0003677">
    <property type="term" value="F:DNA binding"/>
    <property type="evidence" value="ECO:0007669"/>
    <property type="project" value="UniProtKB-KW"/>
</dbReference>
<keyword evidence="7" id="KW-0808">Transferase</keyword>
<proteinExistence type="inferred from homology"/>
<dbReference type="PROSITE" id="PS50949">
    <property type="entry name" value="HTH_GNTR"/>
    <property type="match status" value="1"/>
</dbReference>
<dbReference type="Gene3D" id="3.40.640.10">
    <property type="entry name" value="Type I PLP-dependent aspartate aminotransferase-like (Major domain)"/>
    <property type="match status" value="1"/>
</dbReference>
<keyword evidence="7" id="KW-0032">Aminotransferase</keyword>
<dbReference type="InterPro" id="IPR004839">
    <property type="entry name" value="Aminotransferase_I/II_large"/>
</dbReference>
<protein>
    <submittedName>
        <fullName evidence="7">PLP-dependent aminotransferase family protein</fullName>
    </submittedName>
</protein>
<dbReference type="CDD" id="cd07377">
    <property type="entry name" value="WHTH_GntR"/>
    <property type="match status" value="1"/>
</dbReference>
<dbReference type="InterPro" id="IPR015424">
    <property type="entry name" value="PyrdxlP-dep_Trfase"/>
</dbReference>
<gene>
    <name evidence="7" type="ORF">G5B40_08350</name>
</gene>
<evidence type="ECO:0000256" key="3">
    <source>
        <dbReference type="ARBA" id="ARBA00023015"/>
    </source>
</evidence>
<dbReference type="InterPro" id="IPR051446">
    <property type="entry name" value="HTH_trans_reg/aminotransferase"/>
</dbReference>
<organism evidence="7 8">
    <name type="scientific">Pikeienuella piscinae</name>
    <dbReference type="NCBI Taxonomy" id="2748098"/>
    <lineage>
        <taxon>Bacteria</taxon>
        <taxon>Pseudomonadati</taxon>
        <taxon>Pseudomonadota</taxon>
        <taxon>Alphaproteobacteria</taxon>
        <taxon>Rhodobacterales</taxon>
        <taxon>Paracoccaceae</taxon>
        <taxon>Pikeienuella</taxon>
    </lineage>
</organism>
<dbReference type="InterPro" id="IPR000524">
    <property type="entry name" value="Tscrpt_reg_HTH_GntR"/>
</dbReference>
<evidence type="ECO:0000313" key="8">
    <source>
        <dbReference type="Proteomes" id="UP000503336"/>
    </source>
</evidence>
<feature type="domain" description="HTH gntR-type" evidence="6">
    <location>
        <begin position="13"/>
        <end position="81"/>
    </location>
</feature>
<dbReference type="EMBL" id="CP049056">
    <property type="protein sequence ID" value="QIE55465.1"/>
    <property type="molecule type" value="Genomic_DNA"/>
</dbReference>
<dbReference type="Pfam" id="PF00155">
    <property type="entry name" value="Aminotran_1_2"/>
    <property type="match status" value="1"/>
</dbReference>
<dbReference type="SUPFAM" id="SSF46785">
    <property type="entry name" value="Winged helix' DNA-binding domain"/>
    <property type="match status" value="1"/>
</dbReference>
<evidence type="ECO:0000256" key="1">
    <source>
        <dbReference type="ARBA" id="ARBA00005384"/>
    </source>
</evidence>
<dbReference type="Proteomes" id="UP000503336">
    <property type="component" value="Chromosome"/>
</dbReference>
<dbReference type="GO" id="GO:0030170">
    <property type="term" value="F:pyridoxal phosphate binding"/>
    <property type="evidence" value="ECO:0007669"/>
    <property type="project" value="InterPro"/>
</dbReference>
<keyword evidence="3" id="KW-0805">Transcription regulation</keyword>
<evidence type="ECO:0000256" key="2">
    <source>
        <dbReference type="ARBA" id="ARBA00022898"/>
    </source>
</evidence>
<dbReference type="GO" id="GO:0008483">
    <property type="term" value="F:transaminase activity"/>
    <property type="evidence" value="ECO:0007669"/>
    <property type="project" value="UniProtKB-KW"/>
</dbReference>
<dbReference type="PANTHER" id="PTHR46577">
    <property type="entry name" value="HTH-TYPE TRANSCRIPTIONAL REGULATORY PROTEIN GABR"/>
    <property type="match status" value="1"/>
</dbReference>
<keyword evidence="8" id="KW-1185">Reference proteome</keyword>
<dbReference type="AlphaFoldDB" id="A0A7L5BUH7"/>
<accession>A0A7L5BUH7</accession>
<reference evidence="7 8" key="1">
    <citation type="submission" date="2020-02" db="EMBL/GenBank/DDBJ databases">
        <title>complete genome sequence of Rhodobacteraceae bacterium.</title>
        <authorList>
            <person name="Park J."/>
            <person name="Kim Y.-S."/>
            <person name="Kim K.-H."/>
        </authorList>
    </citation>
    <scope>NUCLEOTIDE SEQUENCE [LARGE SCALE GENOMIC DNA]</scope>
    <source>
        <strain evidence="7 8">RR4-56</strain>
    </source>
</reference>
<keyword evidence="5" id="KW-0804">Transcription</keyword>
<evidence type="ECO:0000256" key="5">
    <source>
        <dbReference type="ARBA" id="ARBA00023163"/>
    </source>
</evidence>
<dbReference type="RefSeq" id="WP_165097410.1">
    <property type="nucleotide sequence ID" value="NZ_CP049056.1"/>
</dbReference>
<dbReference type="SUPFAM" id="SSF53383">
    <property type="entry name" value="PLP-dependent transferases"/>
    <property type="match status" value="1"/>
</dbReference>
<dbReference type="CDD" id="cd00609">
    <property type="entry name" value="AAT_like"/>
    <property type="match status" value="1"/>
</dbReference>
<dbReference type="SMART" id="SM00345">
    <property type="entry name" value="HTH_GNTR"/>
    <property type="match status" value="1"/>
</dbReference>
<comment type="similarity">
    <text evidence="1">In the C-terminal section; belongs to the class-I pyridoxal-phosphate-dependent aminotransferase family.</text>
</comment>
<evidence type="ECO:0000313" key="7">
    <source>
        <dbReference type="EMBL" id="QIE55465.1"/>
    </source>
</evidence>
<evidence type="ECO:0000256" key="4">
    <source>
        <dbReference type="ARBA" id="ARBA00023125"/>
    </source>
</evidence>
<keyword evidence="4" id="KW-0238">DNA-binding</keyword>
<dbReference type="KEGG" id="hdh:G5B40_08350"/>
<name>A0A7L5BUH7_9RHOB</name>
<keyword evidence="2" id="KW-0663">Pyridoxal phosphate</keyword>
<evidence type="ECO:0000259" key="6">
    <source>
        <dbReference type="PROSITE" id="PS50949"/>
    </source>
</evidence>
<dbReference type="InterPro" id="IPR036390">
    <property type="entry name" value="WH_DNA-bd_sf"/>
</dbReference>
<sequence length="462" mass="49337">MTIWRPERGALKRPAYRSLAQSLIGAIESGELQPGDRLPTHRELAFDLGLSVQTISRAYEELVRLDIVTGEVGRGTFVRAGPVETRTPYHRLGGDEDVIDCSMLTPVIGAIHSTRMSATMAELAQAAPEGALFSFRPGQTMRPHRDSGARWLARCGVDAQPDRILPTNGATAAMTVALMTAASPGDLVLSEEIGHHTLRPLARYLGLRIGALASDEDGIAPDSFAHACAANPVKAIYVMPNGLNPTATTMSADRRAALVEIARAHDILIVENDAWGPLQPERPRPIAALAPERTLYFTGFSKCLLPGLRAAYLVAPEALVAAATNRHLVTNWMATPLMFEIASSWIADGTAAALLRWQQRALGRRNRIAAEMLEGLPFRASPNGLHVWTPLPEGWSEGAFVAHARLNGVAVAAGSAFAISDRAASAGVRICLGGPAEAALRRGLETVAELLRGEPDPGIPVI</sequence>
<dbReference type="InterPro" id="IPR015421">
    <property type="entry name" value="PyrdxlP-dep_Trfase_major"/>
</dbReference>
<dbReference type="Pfam" id="PF00392">
    <property type="entry name" value="GntR"/>
    <property type="match status" value="1"/>
</dbReference>